<dbReference type="PANTHER" id="PTHR33710">
    <property type="entry name" value="BNAC02G09200D PROTEIN"/>
    <property type="match status" value="1"/>
</dbReference>
<dbReference type="InterPro" id="IPR005135">
    <property type="entry name" value="Endo/exonuclease/phosphatase"/>
</dbReference>
<gene>
    <name evidence="3" type="primary">LOC130471882</name>
</gene>
<protein>
    <recommendedName>
        <fullName evidence="1">Endonuclease/exonuclease/phosphatase domain-containing protein</fullName>
    </recommendedName>
</protein>
<organism evidence="2 3">
    <name type="scientific">Spinacia oleracea</name>
    <name type="common">Spinach</name>
    <dbReference type="NCBI Taxonomy" id="3562"/>
    <lineage>
        <taxon>Eukaryota</taxon>
        <taxon>Viridiplantae</taxon>
        <taxon>Streptophyta</taxon>
        <taxon>Embryophyta</taxon>
        <taxon>Tracheophyta</taxon>
        <taxon>Spermatophyta</taxon>
        <taxon>Magnoliopsida</taxon>
        <taxon>eudicotyledons</taxon>
        <taxon>Gunneridae</taxon>
        <taxon>Pentapetalae</taxon>
        <taxon>Caryophyllales</taxon>
        <taxon>Chenopodiaceae</taxon>
        <taxon>Chenopodioideae</taxon>
        <taxon>Anserineae</taxon>
        <taxon>Spinacia</taxon>
    </lineage>
</organism>
<evidence type="ECO:0000313" key="2">
    <source>
        <dbReference type="Proteomes" id="UP000813463"/>
    </source>
</evidence>
<sequence length="430" mass="48400">MRVMSPNNPYTVLIEDLEFKEITGDGVVDKGDGNLQLSHDEGTGVGKTTTILTLGEGFGWDGNTLRYRTGNVSLLFTAIYGLHTVETRKSLWQSLTHILPSVGAQPWLLAGDFNSILSTEDRINGTPVTTAEIQDFSNFIVSTGLCPLQSVDHYFSWHKSPGEGQTASRIDWCLGNAAWVHKFSGVPTEYLNPSISDHSPLLINCLPDKAEGGRPFRFLNYLSEHSQFLPLVEDVWSSTEVRGSYMYKLWYKLKIVKSKLKCLHREEFAGVKERVDKARVHLDNVQNALQTAPTADLFEQEKVCIANLKKWLRVDEIALRQKSRIQWLQVGDSNHQFFFSAMKERNRQNRISVLYDENNNKLVEPDGIQGEIVGFDKTLLGSASSSLPAIHIPTVRSGTKLSNSAKNWLTREVTTLEIDQALKGTWSRWT</sequence>
<dbReference type="PANTHER" id="PTHR33710:SF80">
    <property type="entry name" value="ENDONUCLEASE_EXONUCLEASE_PHOSPHATASE"/>
    <property type="match status" value="1"/>
</dbReference>
<dbReference type="InterPro" id="IPR036691">
    <property type="entry name" value="Endo/exonu/phosph_ase_sf"/>
</dbReference>
<accession>A0ABM3RRF9</accession>
<proteinExistence type="predicted"/>
<dbReference type="SUPFAM" id="SSF56219">
    <property type="entry name" value="DNase I-like"/>
    <property type="match status" value="1"/>
</dbReference>
<dbReference type="Pfam" id="PF03372">
    <property type="entry name" value="Exo_endo_phos"/>
    <property type="match status" value="1"/>
</dbReference>
<reference evidence="2" key="1">
    <citation type="journal article" date="2021" name="Nat. Commun.">
        <title>Genomic analyses provide insights into spinach domestication and the genetic basis of agronomic traits.</title>
        <authorList>
            <person name="Cai X."/>
            <person name="Sun X."/>
            <person name="Xu C."/>
            <person name="Sun H."/>
            <person name="Wang X."/>
            <person name="Ge C."/>
            <person name="Zhang Z."/>
            <person name="Wang Q."/>
            <person name="Fei Z."/>
            <person name="Jiao C."/>
            <person name="Wang Q."/>
        </authorList>
    </citation>
    <scope>NUCLEOTIDE SEQUENCE [LARGE SCALE GENOMIC DNA]</scope>
    <source>
        <strain evidence="2">cv. Varoflay</strain>
    </source>
</reference>
<keyword evidence="2" id="KW-1185">Reference proteome</keyword>
<dbReference type="GeneID" id="130471882"/>
<evidence type="ECO:0000259" key="1">
    <source>
        <dbReference type="Pfam" id="PF03372"/>
    </source>
</evidence>
<evidence type="ECO:0000313" key="3">
    <source>
        <dbReference type="RefSeq" id="XP_056698200.1"/>
    </source>
</evidence>
<dbReference type="Proteomes" id="UP000813463">
    <property type="component" value="Chromosome 4"/>
</dbReference>
<name>A0ABM3RRF9_SPIOL</name>
<dbReference type="RefSeq" id="XP_056698200.1">
    <property type="nucleotide sequence ID" value="XM_056842222.1"/>
</dbReference>
<feature type="domain" description="Endonuclease/exonuclease/phosphatase" evidence="1">
    <location>
        <begin position="103"/>
        <end position="198"/>
    </location>
</feature>
<dbReference type="Gene3D" id="3.60.10.10">
    <property type="entry name" value="Endonuclease/exonuclease/phosphatase"/>
    <property type="match status" value="1"/>
</dbReference>
<reference evidence="3" key="2">
    <citation type="submission" date="2025-08" db="UniProtKB">
        <authorList>
            <consortium name="RefSeq"/>
        </authorList>
    </citation>
    <scope>IDENTIFICATION</scope>
    <source>
        <tissue evidence="3">Leaf</tissue>
    </source>
</reference>